<dbReference type="EMBL" id="VUNR01000013">
    <property type="protein sequence ID" value="MSU08902.1"/>
    <property type="molecule type" value="Genomic_DNA"/>
</dbReference>
<sequence>MATVTKAILTDETGLKIVDAINAKNIMDIINNYGLSHNSIYRGKDLTSYFASGEMSQAIANGTFKDIYIGDYIIQPITVDGTTYNVKWVVADFDYYYGVGDTECTAHHILMIPDVTVQMNVSMNDTNDTTGAYLGSKMWTVNMPLYKTGIINAFGDAHVLKHRELLTKTMSPTATSAAGAGWTGSCTDWEWADTWVNIPNEPMVYGGRVFSSSGFDVGCANKQLALFRHERFSKNKYSDGARKWFWLRAVASGSRFCVAYGDGGASCTDASGRNSRGGVRPYFLLR</sequence>
<gene>
    <name evidence="1" type="ORF">FYJ84_07890</name>
</gene>
<evidence type="ECO:0000313" key="2">
    <source>
        <dbReference type="Proteomes" id="UP000433181"/>
    </source>
</evidence>
<dbReference type="Proteomes" id="UP000433181">
    <property type="component" value="Unassembled WGS sequence"/>
</dbReference>
<dbReference type="GeneID" id="96778834"/>
<reference evidence="1 2" key="1">
    <citation type="submission" date="2019-08" db="EMBL/GenBank/DDBJ databases">
        <title>In-depth cultivation of the pig gut microbiome towards novel bacterial diversity and tailored functional studies.</title>
        <authorList>
            <person name="Wylensek D."/>
            <person name="Hitch T.C.A."/>
            <person name="Clavel T."/>
        </authorList>
    </citation>
    <scope>NUCLEOTIDE SEQUENCE [LARGE SCALE GENOMIC DNA]</scope>
    <source>
        <strain evidence="1 2">WCA-693-APC-5D-A</strain>
    </source>
</reference>
<dbReference type="AlphaFoldDB" id="A0A6I2UIR9"/>
<keyword evidence="2" id="KW-1185">Reference proteome</keyword>
<comment type="caution">
    <text evidence="1">The sequence shown here is derived from an EMBL/GenBank/DDBJ whole genome shotgun (WGS) entry which is preliminary data.</text>
</comment>
<accession>A0A6I2UIR9</accession>
<evidence type="ECO:0000313" key="1">
    <source>
        <dbReference type="EMBL" id="MSU08902.1"/>
    </source>
</evidence>
<protein>
    <submittedName>
        <fullName evidence="1">Uncharacterized protein</fullName>
    </submittedName>
</protein>
<name>A0A6I2UIR9_9FIRM</name>
<dbReference type="RefSeq" id="WP_154407067.1">
    <property type="nucleotide sequence ID" value="NZ_VUNR01000013.1"/>
</dbReference>
<organism evidence="1 2">
    <name type="scientific">Anaerovibrio slackiae</name>
    <dbReference type="NCBI Taxonomy" id="2652309"/>
    <lineage>
        <taxon>Bacteria</taxon>
        <taxon>Bacillati</taxon>
        <taxon>Bacillota</taxon>
        <taxon>Negativicutes</taxon>
        <taxon>Selenomonadales</taxon>
        <taxon>Selenomonadaceae</taxon>
        <taxon>Anaerovibrio</taxon>
    </lineage>
</organism>
<proteinExistence type="predicted"/>